<dbReference type="GO" id="GO:0046983">
    <property type="term" value="F:protein dimerization activity"/>
    <property type="evidence" value="ECO:0007669"/>
    <property type="project" value="InterPro"/>
</dbReference>
<dbReference type="CDD" id="cd16917">
    <property type="entry name" value="HATPase_UhpB-NarQ-NarX-like"/>
    <property type="match status" value="1"/>
</dbReference>
<keyword evidence="6" id="KW-0418">Kinase</keyword>
<dbReference type="Proteomes" id="UP000885750">
    <property type="component" value="Unassembled WGS sequence"/>
</dbReference>
<dbReference type="InterPro" id="IPR050482">
    <property type="entry name" value="Sensor_HK_TwoCompSys"/>
</dbReference>
<dbReference type="SUPFAM" id="SSF103190">
    <property type="entry name" value="Sensory domain-like"/>
    <property type="match status" value="1"/>
</dbReference>
<keyword evidence="7" id="KW-0067">ATP-binding</keyword>
<sequence length="447" mass="50452">MKLHNIISKIGLLGTFALFSFVSIVSISVISGVIFFNFIQNNLLQRELEISSEFIQSVFLFKDPEAYIKGSTTPREKQDIQDFFRHITDIPDVFKVIIYNNKNKIIWANNPEIVGRIYTQNDELGQAYQGKPVFSIVNAKDRLENHNRYLPKGVVQFIEGYLPIWDKEHAQVIGAIELYKAPRALFETINKGRMLVIAVSILAGLFLFGLLYWIVHTAHKLIESQKRRIKLASSRAVELNERNLRRIGSELHDGPAQSLGFALLKLDSIIEDESDSDTSSKLNKKEMTVDKIRMALQDALQEIRSLSAGLVIPDLNDLCTDSAIQKVIDRHEKRTSSKVQRHLVELPPTLGISSKICIYRFIQEGLNNAFRHGQGIEQSVNIKIHNLHVIIKVRDGGPGMKDTDIDNDTEHLGLQGLRERVESLGGAFRILNNKISSGVTLIAILPI</sequence>
<dbReference type="EMBL" id="DRMS01000486">
    <property type="protein sequence ID" value="HFC93689.1"/>
    <property type="molecule type" value="Genomic_DNA"/>
</dbReference>
<dbReference type="InterPro" id="IPR029151">
    <property type="entry name" value="Sensor-like_sf"/>
</dbReference>
<dbReference type="InterPro" id="IPR003594">
    <property type="entry name" value="HATPase_dom"/>
</dbReference>
<dbReference type="GO" id="GO:0016020">
    <property type="term" value="C:membrane"/>
    <property type="evidence" value="ECO:0007669"/>
    <property type="project" value="InterPro"/>
</dbReference>
<dbReference type="Gene3D" id="1.20.5.1930">
    <property type="match status" value="1"/>
</dbReference>
<keyword evidence="3" id="KW-0597">Phosphoprotein</keyword>
<keyword evidence="4" id="KW-0808">Transferase</keyword>
<keyword evidence="8" id="KW-0902">Two-component regulatory system</keyword>
<evidence type="ECO:0000256" key="8">
    <source>
        <dbReference type="ARBA" id="ARBA00023012"/>
    </source>
</evidence>
<dbReference type="InterPro" id="IPR011712">
    <property type="entry name" value="Sig_transdc_His_kin_sub3_dim/P"/>
</dbReference>
<comment type="caution">
    <text evidence="12">The sequence shown here is derived from an EMBL/GenBank/DDBJ whole genome shotgun (WGS) entry which is preliminary data.</text>
</comment>
<dbReference type="InterPro" id="IPR036890">
    <property type="entry name" value="HATPase_C_sf"/>
</dbReference>
<name>A0A7V2T221_LEUMU</name>
<feature type="domain" description="Histidine kinase/HSP90-like ATPase" evidence="10">
    <location>
        <begin position="358"/>
        <end position="446"/>
    </location>
</feature>
<dbReference type="Pfam" id="PF02518">
    <property type="entry name" value="HATPase_c"/>
    <property type="match status" value="1"/>
</dbReference>
<evidence type="ECO:0000313" key="12">
    <source>
        <dbReference type="EMBL" id="HFC93689.1"/>
    </source>
</evidence>
<evidence type="ECO:0000256" key="2">
    <source>
        <dbReference type="ARBA" id="ARBA00012438"/>
    </source>
</evidence>
<evidence type="ECO:0000256" key="3">
    <source>
        <dbReference type="ARBA" id="ARBA00022553"/>
    </source>
</evidence>
<dbReference type="Pfam" id="PF07730">
    <property type="entry name" value="HisKA_3"/>
    <property type="match status" value="1"/>
</dbReference>
<proteinExistence type="predicted"/>
<dbReference type="EC" id="2.7.13.3" evidence="2"/>
<feature type="transmembrane region" description="Helical" evidence="9">
    <location>
        <begin position="195"/>
        <end position="215"/>
    </location>
</feature>
<dbReference type="AlphaFoldDB" id="A0A7V2T221"/>
<evidence type="ECO:0000256" key="7">
    <source>
        <dbReference type="ARBA" id="ARBA00022840"/>
    </source>
</evidence>
<dbReference type="PANTHER" id="PTHR24421:SF10">
    <property type="entry name" value="NITRATE_NITRITE SENSOR PROTEIN NARQ"/>
    <property type="match status" value="1"/>
</dbReference>
<keyword evidence="5" id="KW-0547">Nucleotide-binding</keyword>
<evidence type="ECO:0000256" key="4">
    <source>
        <dbReference type="ARBA" id="ARBA00022679"/>
    </source>
</evidence>
<evidence type="ECO:0000256" key="1">
    <source>
        <dbReference type="ARBA" id="ARBA00000085"/>
    </source>
</evidence>
<organism evidence="12">
    <name type="scientific">Leucothrix mucor</name>
    <dbReference type="NCBI Taxonomy" id="45248"/>
    <lineage>
        <taxon>Bacteria</taxon>
        <taxon>Pseudomonadati</taxon>
        <taxon>Pseudomonadota</taxon>
        <taxon>Gammaproteobacteria</taxon>
        <taxon>Thiotrichales</taxon>
        <taxon>Thiotrichaceae</taxon>
        <taxon>Leucothrix</taxon>
    </lineage>
</organism>
<gene>
    <name evidence="12" type="ORF">ENJ51_12845</name>
</gene>
<keyword evidence="9" id="KW-0812">Transmembrane</keyword>
<accession>A0A7V2T221</accession>
<feature type="transmembrane region" description="Helical" evidence="9">
    <location>
        <begin position="12"/>
        <end position="39"/>
    </location>
</feature>
<evidence type="ECO:0000256" key="6">
    <source>
        <dbReference type="ARBA" id="ARBA00022777"/>
    </source>
</evidence>
<feature type="domain" description="Signal transduction histidine kinase subgroup 3 dimerisation and phosphoacceptor" evidence="11">
    <location>
        <begin position="245"/>
        <end position="311"/>
    </location>
</feature>
<protein>
    <recommendedName>
        <fullName evidence="2">histidine kinase</fullName>
        <ecNumber evidence="2">2.7.13.3</ecNumber>
    </recommendedName>
</protein>
<dbReference type="SUPFAM" id="SSF55874">
    <property type="entry name" value="ATPase domain of HSP90 chaperone/DNA topoisomerase II/histidine kinase"/>
    <property type="match status" value="1"/>
</dbReference>
<evidence type="ECO:0000259" key="10">
    <source>
        <dbReference type="Pfam" id="PF02518"/>
    </source>
</evidence>
<keyword evidence="9" id="KW-1133">Transmembrane helix</keyword>
<reference evidence="12" key="1">
    <citation type="journal article" date="2020" name="mSystems">
        <title>Genome- and Community-Level Interaction Insights into Carbon Utilization and Element Cycling Functions of Hydrothermarchaeota in Hydrothermal Sediment.</title>
        <authorList>
            <person name="Zhou Z."/>
            <person name="Liu Y."/>
            <person name="Xu W."/>
            <person name="Pan J."/>
            <person name="Luo Z.H."/>
            <person name="Li M."/>
        </authorList>
    </citation>
    <scope>NUCLEOTIDE SEQUENCE [LARGE SCALE GENOMIC DNA]</scope>
    <source>
        <strain evidence="12">HyVt-493</strain>
    </source>
</reference>
<evidence type="ECO:0000256" key="9">
    <source>
        <dbReference type="SAM" id="Phobius"/>
    </source>
</evidence>
<evidence type="ECO:0000259" key="11">
    <source>
        <dbReference type="Pfam" id="PF07730"/>
    </source>
</evidence>
<keyword evidence="9" id="KW-0472">Membrane</keyword>
<evidence type="ECO:0000256" key="5">
    <source>
        <dbReference type="ARBA" id="ARBA00022741"/>
    </source>
</evidence>
<comment type="catalytic activity">
    <reaction evidence="1">
        <text>ATP + protein L-histidine = ADP + protein N-phospho-L-histidine.</text>
        <dbReference type="EC" id="2.7.13.3"/>
    </reaction>
</comment>
<dbReference type="GO" id="GO:0005524">
    <property type="term" value="F:ATP binding"/>
    <property type="evidence" value="ECO:0007669"/>
    <property type="project" value="UniProtKB-KW"/>
</dbReference>
<dbReference type="PANTHER" id="PTHR24421">
    <property type="entry name" value="NITRATE/NITRITE SENSOR PROTEIN NARX-RELATED"/>
    <property type="match status" value="1"/>
</dbReference>
<dbReference type="Gene3D" id="3.30.565.10">
    <property type="entry name" value="Histidine kinase-like ATPase, C-terminal domain"/>
    <property type="match status" value="1"/>
</dbReference>
<dbReference type="GO" id="GO:0000155">
    <property type="term" value="F:phosphorelay sensor kinase activity"/>
    <property type="evidence" value="ECO:0007669"/>
    <property type="project" value="InterPro"/>
</dbReference>